<dbReference type="Proteomes" id="UP000627292">
    <property type="component" value="Unassembled WGS sequence"/>
</dbReference>
<protein>
    <submittedName>
        <fullName evidence="1">Uncharacterized protein</fullName>
    </submittedName>
</protein>
<gene>
    <name evidence="1" type="ORF">GCM10011379_00150</name>
</gene>
<reference evidence="1" key="1">
    <citation type="journal article" date="2014" name="Int. J. Syst. Evol. Microbiol.">
        <title>Complete genome sequence of Corynebacterium casei LMG S-19264T (=DSM 44701T), isolated from a smear-ripened cheese.</title>
        <authorList>
            <consortium name="US DOE Joint Genome Institute (JGI-PGF)"/>
            <person name="Walter F."/>
            <person name="Albersmeier A."/>
            <person name="Kalinowski J."/>
            <person name="Ruckert C."/>
        </authorList>
    </citation>
    <scope>NUCLEOTIDE SEQUENCE</scope>
    <source>
        <strain evidence="1">CGMCC 1.15290</strain>
    </source>
</reference>
<comment type="caution">
    <text evidence="1">The sequence shown here is derived from an EMBL/GenBank/DDBJ whole genome shotgun (WGS) entry which is preliminary data.</text>
</comment>
<name>A0A917MQ51_9BACT</name>
<dbReference type="EMBL" id="BMIB01000001">
    <property type="protein sequence ID" value="GGH56498.1"/>
    <property type="molecule type" value="Genomic_DNA"/>
</dbReference>
<sequence length="316" mass="35962">MNKLYNTYCKLVGADNLFGNSKENAQFTEDPASSLIKEAITSGKPLMIARLGATELNAILNYHFVNTSLINNIGNIFRGIPYFMTYKKGVMENMNVLSGFFPSTKENLDRFAKMSLEDMGQIDILGSWLKQERFLFPFMSQDHARIRLWDLTPFKHENPWTEALAGKKVLIVHPFEDTIISQYKKREFLFKDPRVLPAFELKTVKAVQSAGDHDSGFKSWFEALDYMTDQISAKDFDIALLGCGAYGLPLAARIKRMGKQAIHIGGALQSLFGIKGARWERPPYNFHELYYNECWVRPNDADKPAGAQKIEGACYW</sequence>
<accession>A0A917MQ51</accession>
<dbReference type="AlphaFoldDB" id="A0A917MQ51"/>
<evidence type="ECO:0000313" key="1">
    <source>
        <dbReference type="EMBL" id="GGH56498.1"/>
    </source>
</evidence>
<keyword evidence="2" id="KW-1185">Reference proteome</keyword>
<evidence type="ECO:0000313" key="2">
    <source>
        <dbReference type="Proteomes" id="UP000627292"/>
    </source>
</evidence>
<organism evidence="1 2">
    <name type="scientific">Filimonas zeae</name>
    <dbReference type="NCBI Taxonomy" id="1737353"/>
    <lineage>
        <taxon>Bacteria</taxon>
        <taxon>Pseudomonadati</taxon>
        <taxon>Bacteroidota</taxon>
        <taxon>Chitinophagia</taxon>
        <taxon>Chitinophagales</taxon>
        <taxon>Chitinophagaceae</taxon>
        <taxon>Filimonas</taxon>
    </lineage>
</organism>
<proteinExistence type="predicted"/>
<dbReference type="RefSeq" id="WP_188949452.1">
    <property type="nucleotide sequence ID" value="NZ_BMIB01000001.1"/>
</dbReference>
<reference evidence="1" key="2">
    <citation type="submission" date="2020-09" db="EMBL/GenBank/DDBJ databases">
        <authorList>
            <person name="Sun Q."/>
            <person name="Zhou Y."/>
        </authorList>
    </citation>
    <scope>NUCLEOTIDE SEQUENCE</scope>
    <source>
        <strain evidence="1">CGMCC 1.15290</strain>
    </source>
</reference>